<dbReference type="EMBL" id="JAEAOA010001187">
    <property type="protein sequence ID" value="KAK3601167.1"/>
    <property type="molecule type" value="Genomic_DNA"/>
</dbReference>
<name>A0AAE0SZS4_9BIVA</name>
<sequence length="122" mass="13883">MNASVMFFMATTIFCLIYTGSLQSTSLKSYGSSSELARDPWQCIKQCLWAILEAIIKDKLFDVAWEFAKHGWDFLQGLINGSGWVPFGKAIEFVQKVTDILMPLSYIRDVYDILSVCTECLY</sequence>
<comment type="caution">
    <text evidence="2">The sequence shown here is derived from an EMBL/GenBank/DDBJ whole genome shotgun (WGS) entry which is preliminary data.</text>
</comment>
<keyword evidence="3" id="KW-1185">Reference proteome</keyword>
<feature type="chain" id="PRO_5041949141" evidence="1">
    <location>
        <begin position="22"/>
        <end position="122"/>
    </location>
</feature>
<accession>A0AAE0SZS4</accession>
<evidence type="ECO:0000313" key="3">
    <source>
        <dbReference type="Proteomes" id="UP001195483"/>
    </source>
</evidence>
<reference evidence="2" key="2">
    <citation type="journal article" date="2021" name="Genome Biol. Evol.">
        <title>Developing a high-quality reference genome for a parasitic bivalve with doubly uniparental inheritance (Bivalvia: Unionida).</title>
        <authorList>
            <person name="Smith C.H."/>
        </authorList>
    </citation>
    <scope>NUCLEOTIDE SEQUENCE</scope>
    <source>
        <strain evidence="2">CHS0354</strain>
        <tissue evidence="2">Mantle</tissue>
    </source>
</reference>
<organism evidence="2 3">
    <name type="scientific">Potamilus streckersoni</name>
    <dbReference type="NCBI Taxonomy" id="2493646"/>
    <lineage>
        <taxon>Eukaryota</taxon>
        <taxon>Metazoa</taxon>
        <taxon>Spiralia</taxon>
        <taxon>Lophotrochozoa</taxon>
        <taxon>Mollusca</taxon>
        <taxon>Bivalvia</taxon>
        <taxon>Autobranchia</taxon>
        <taxon>Heteroconchia</taxon>
        <taxon>Palaeoheterodonta</taxon>
        <taxon>Unionida</taxon>
        <taxon>Unionoidea</taxon>
        <taxon>Unionidae</taxon>
        <taxon>Ambleminae</taxon>
        <taxon>Lampsilini</taxon>
        <taxon>Potamilus</taxon>
    </lineage>
</organism>
<dbReference type="Proteomes" id="UP001195483">
    <property type="component" value="Unassembled WGS sequence"/>
</dbReference>
<feature type="signal peptide" evidence="1">
    <location>
        <begin position="1"/>
        <end position="21"/>
    </location>
</feature>
<reference evidence="2" key="1">
    <citation type="journal article" date="2021" name="Genome Biol. Evol.">
        <title>A High-Quality Reference Genome for a Parasitic Bivalve with Doubly Uniparental Inheritance (Bivalvia: Unionida).</title>
        <authorList>
            <person name="Smith C.H."/>
        </authorList>
    </citation>
    <scope>NUCLEOTIDE SEQUENCE</scope>
    <source>
        <strain evidence="2">CHS0354</strain>
    </source>
</reference>
<protein>
    <submittedName>
        <fullName evidence="2">Uncharacterized protein</fullName>
    </submittedName>
</protein>
<keyword evidence="1" id="KW-0732">Signal</keyword>
<evidence type="ECO:0000256" key="1">
    <source>
        <dbReference type="SAM" id="SignalP"/>
    </source>
</evidence>
<reference evidence="2" key="3">
    <citation type="submission" date="2023-05" db="EMBL/GenBank/DDBJ databases">
        <authorList>
            <person name="Smith C.H."/>
        </authorList>
    </citation>
    <scope>NUCLEOTIDE SEQUENCE</scope>
    <source>
        <strain evidence="2">CHS0354</strain>
        <tissue evidence="2">Mantle</tissue>
    </source>
</reference>
<gene>
    <name evidence="2" type="ORF">CHS0354_019166</name>
</gene>
<evidence type="ECO:0000313" key="2">
    <source>
        <dbReference type="EMBL" id="KAK3601167.1"/>
    </source>
</evidence>
<proteinExistence type="predicted"/>
<dbReference type="AlphaFoldDB" id="A0AAE0SZS4"/>